<organism evidence="1 2">
    <name type="scientific">Eumeta variegata</name>
    <name type="common">Bagworm moth</name>
    <name type="synonym">Eumeta japonica</name>
    <dbReference type="NCBI Taxonomy" id="151549"/>
    <lineage>
        <taxon>Eukaryota</taxon>
        <taxon>Metazoa</taxon>
        <taxon>Ecdysozoa</taxon>
        <taxon>Arthropoda</taxon>
        <taxon>Hexapoda</taxon>
        <taxon>Insecta</taxon>
        <taxon>Pterygota</taxon>
        <taxon>Neoptera</taxon>
        <taxon>Endopterygota</taxon>
        <taxon>Lepidoptera</taxon>
        <taxon>Glossata</taxon>
        <taxon>Ditrysia</taxon>
        <taxon>Tineoidea</taxon>
        <taxon>Psychidae</taxon>
        <taxon>Oiketicinae</taxon>
        <taxon>Eumeta</taxon>
    </lineage>
</organism>
<dbReference type="EMBL" id="BGZK01003374">
    <property type="protein sequence ID" value="GBP00574.1"/>
    <property type="molecule type" value="Genomic_DNA"/>
</dbReference>
<dbReference type="Proteomes" id="UP000299102">
    <property type="component" value="Unassembled WGS sequence"/>
</dbReference>
<accession>A0A4C1SEV7</accession>
<proteinExistence type="predicted"/>
<sequence>MIELRFLLKEKFALPISLAMILPSRGMRKHGLALTVASVVVFAENHLPTTDMVTSYSQAYMSTSAGLEALLKLVPLYLAVHHMAAIQAYLKSQQRKLKE</sequence>
<evidence type="ECO:0000313" key="2">
    <source>
        <dbReference type="Proteomes" id="UP000299102"/>
    </source>
</evidence>
<comment type="caution">
    <text evidence="1">The sequence shown here is derived from an EMBL/GenBank/DDBJ whole genome shotgun (WGS) entry which is preliminary data.</text>
</comment>
<dbReference type="AlphaFoldDB" id="A0A4C1SEV7"/>
<protein>
    <submittedName>
        <fullName evidence="1">Uncharacterized protein</fullName>
    </submittedName>
</protein>
<evidence type="ECO:0000313" key="1">
    <source>
        <dbReference type="EMBL" id="GBP00574.1"/>
    </source>
</evidence>
<name>A0A4C1SEV7_EUMVA</name>
<reference evidence="1 2" key="1">
    <citation type="journal article" date="2019" name="Commun. Biol.">
        <title>The bagworm genome reveals a unique fibroin gene that provides high tensile strength.</title>
        <authorList>
            <person name="Kono N."/>
            <person name="Nakamura H."/>
            <person name="Ohtoshi R."/>
            <person name="Tomita M."/>
            <person name="Numata K."/>
            <person name="Arakawa K."/>
        </authorList>
    </citation>
    <scope>NUCLEOTIDE SEQUENCE [LARGE SCALE GENOMIC DNA]</scope>
</reference>
<keyword evidence="2" id="KW-1185">Reference proteome</keyword>
<gene>
    <name evidence="1" type="ORF">EVAR_73462_1</name>
</gene>